<sequence length="279" mass="30113">MSGIAVRALRLQEVEQLVDWAAIEGWNPGLGDAEAFRCADPDGFIGCFVNEELAAGISAVAYDEGFGFIGLYICQPRFRGQGFGRRVWDAGMAYLGDRTIGLDGVSEQQANYASIGFAPHYETVRWSGSPAAVPSPPQNMLPVEDGDHADLLAFDRLHFPAARETFLKTWLSPPHKAFLARDAGGIAGYAVIRGCREGFKIGPLFAAGDDIAGELLSACLASAPQELIHIDVPRYQVGFRERLVHLGFLPGFTTMRMYRGAAPDLADSGVYGITTLELG</sequence>
<dbReference type="PANTHER" id="PTHR47237">
    <property type="entry name" value="SLL0310 PROTEIN"/>
    <property type="match status" value="1"/>
</dbReference>
<dbReference type="InterPro" id="IPR052729">
    <property type="entry name" value="Acyl/Acetyltrans_Enzymes"/>
</dbReference>
<dbReference type="PROSITE" id="PS51186">
    <property type="entry name" value="GNAT"/>
    <property type="match status" value="2"/>
</dbReference>
<protein>
    <submittedName>
        <fullName evidence="2">GNAT family N-acetyltransferase</fullName>
    </submittedName>
</protein>
<dbReference type="EMBL" id="JALDYZ010000002">
    <property type="protein sequence ID" value="MDI7921312.1"/>
    <property type="molecule type" value="Genomic_DNA"/>
</dbReference>
<dbReference type="InterPro" id="IPR000182">
    <property type="entry name" value="GNAT_dom"/>
</dbReference>
<gene>
    <name evidence="2" type="ORF">MRS75_04335</name>
</gene>
<accession>A0AAE3U168</accession>
<dbReference type="InterPro" id="IPR016181">
    <property type="entry name" value="Acyl_CoA_acyltransferase"/>
</dbReference>
<dbReference type="GO" id="GO:0016747">
    <property type="term" value="F:acyltransferase activity, transferring groups other than amino-acyl groups"/>
    <property type="evidence" value="ECO:0007669"/>
    <property type="project" value="InterPro"/>
</dbReference>
<feature type="domain" description="N-acetyltransferase" evidence="1">
    <location>
        <begin position="138"/>
        <end position="277"/>
    </location>
</feature>
<organism evidence="2 3">
    <name type="scientific">Ferirhizobium litorale</name>
    <dbReference type="NCBI Taxonomy" id="2927786"/>
    <lineage>
        <taxon>Bacteria</taxon>
        <taxon>Pseudomonadati</taxon>
        <taxon>Pseudomonadota</taxon>
        <taxon>Alphaproteobacteria</taxon>
        <taxon>Hyphomicrobiales</taxon>
        <taxon>Rhizobiaceae</taxon>
        <taxon>Ferirhizobium</taxon>
    </lineage>
</organism>
<comment type="caution">
    <text evidence="2">The sequence shown here is derived from an EMBL/GenBank/DDBJ whole genome shotgun (WGS) entry which is preliminary data.</text>
</comment>
<evidence type="ECO:0000259" key="1">
    <source>
        <dbReference type="PROSITE" id="PS51186"/>
    </source>
</evidence>
<dbReference type="Pfam" id="PF18014">
    <property type="entry name" value="Acetyltransf_18"/>
    <property type="match status" value="1"/>
</dbReference>
<dbReference type="Gene3D" id="3.40.630.90">
    <property type="match status" value="1"/>
</dbReference>
<name>A0AAE3U168_9HYPH</name>
<dbReference type="Pfam" id="PF00583">
    <property type="entry name" value="Acetyltransf_1"/>
    <property type="match status" value="1"/>
</dbReference>
<evidence type="ECO:0000313" key="2">
    <source>
        <dbReference type="EMBL" id="MDI7921312.1"/>
    </source>
</evidence>
<proteinExistence type="predicted"/>
<dbReference type="InterPro" id="IPR041496">
    <property type="entry name" value="YitH/HolE_GNAT"/>
</dbReference>
<dbReference type="AlphaFoldDB" id="A0AAE3U168"/>
<dbReference type="SUPFAM" id="SSF55729">
    <property type="entry name" value="Acyl-CoA N-acyltransferases (Nat)"/>
    <property type="match status" value="1"/>
</dbReference>
<evidence type="ECO:0000313" key="3">
    <source>
        <dbReference type="Proteomes" id="UP001161580"/>
    </source>
</evidence>
<dbReference type="RefSeq" id="WP_311785486.1">
    <property type="nucleotide sequence ID" value="NZ_JALDYY010000002.1"/>
</dbReference>
<feature type="domain" description="N-acetyltransferase" evidence="1">
    <location>
        <begin position="4"/>
        <end position="139"/>
    </location>
</feature>
<dbReference type="PANTHER" id="PTHR47237:SF1">
    <property type="entry name" value="SLL0310 PROTEIN"/>
    <property type="match status" value="1"/>
</dbReference>
<dbReference type="Proteomes" id="UP001161580">
    <property type="component" value="Unassembled WGS sequence"/>
</dbReference>
<reference evidence="2" key="1">
    <citation type="submission" date="2022-03" db="EMBL/GenBank/DDBJ databases">
        <title>Fererhizobium litorale gen. nov., sp. nov., isolated from sandy sediments of the Sea of Japan seashore.</title>
        <authorList>
            <person name="Romanenko L."/>
            <person name="Kurilenko V."/>
            <person name="Otstavnykh N."/>
            <person name="Svetashev V."/>
            <person name="Tekutyeva L."/>
            <person name="Isaeva M."/>
            <person name="Mikhailov V."/>
        </authorList>
    </citation>
    <scope>NUCLEOTIDE SEQUENCE</scope>
    <source>
        <strain evidence="2">KMM 9576</strain>
    </source>
</reference>
<dbReference type="Gene3D" id="3.40.630.30">
    <property type="match status" value="1"/>
</dbReference>
<keyword evidence="3" id="KW-1185">Reference proteome</keyword>